<dbReference type="Pfam" id="PF24883">
    <property type="entry name" value="NPHP3_N"/>
    <property type="match status" value="1"/>
</dbReference>
<dbReference type="Pfam" id="PF00023">
    <property type="entry name" value="Ank"/>
    <property type="match status" value="1"/>
</dbReference>
<gene>
    <name evidence="5" type="ORF">QBC35DRAFT_495144</name>
</gene>
<feature type="repeat" description="ANK" evidence="3">
    <location>
        <begin position="1246"/>
        <end position="1278"/>
    </location>
</feature>
<reference evidence="5" key="1">
    <citation type="journal article" date="2023" name="Mol. Phylogenet. Evol.">
        <title>Genome-scale phylogeny and comparative genomics of the fungal order Sordariales.</title>
        <authorList>
            <person name="Hensen N."/>
            <person name="Bonometti L."/>
            <person name="Westerberg I."/>
            <person name="Brannstrom I.O."/>
            <person name="Guillou S."/>
            <person name="Cros-Aarteil S."/>
            <person name="Calhoun S."/>
            <person name="Haridas S."/>
            <person name="Kuo A."/>
            <person name="Mondo S."/>
            <person name="Pangilinan J."/>
            <person name="Riley R."/>
            <person name="LaButti K."/>
            <person name="Andreopoulos B."/>
            <person name="Lipzen A."/>
            <person name="Chen C."/>
            <person name="Yan M."/>
            <person name="Daum C."/>
            <person name="Ng V."/>
            <person name="Clum A."/>
            <person name="Steindorff A."/>
            <person name="Ohm R.A."/>
            <person name="Martin F."/>
            <person name="Silar P."/>
            <person name="Natvig D.O."/>
            <person name="Lalanne C."/>
            <person name="Gautier V."/>
            <person name="Ament-Velasquez S.L."/>
            <person name="Kruys A."/>
            <person name="Hutchinson M.I."/>
            <person name="Powell A.J."/>
            <person name="Barry K."/>
            <person name="Miller A.N."/>
            <person name="Grigoriev I.V."/>
            <person name="Debuchy R."/>
            <person name="Gladieux P."/>
            <person name="Hiltunen Thoren M."/>
            <person name="Johannesson H."/>
        </authorList>
    </citation>
    <scope>NUCLEOTIDE SEQUENCE</scope>
    <source>
        <strain evidence="5">PSN309</strain>
    </source>
</reference>
<feature type="repeat" description="ANK" evidence="3">
    <location>
        <begin position="583"/>
        <end position="615"/>
    </location>
</feature>
<dbReference type="PROSITE" id="PS50297">
    <property type="entry name" value="ANK_REP_REGION"/>
    <property type="match status" value="4"/>
</dbReference>
<sequence>MAKLVQSDTMTDTPVKDMMGVEMDADMVGSDEDIEVIGADDISTYNPDNILPEHPAVIASIRKWLQPTSYNLEGGEYRRHLASRAPGTGYWLSTMPNYIKWHDGEEHGLLWIKGIPGSGKSVFAASLANELAKEGHPVLFFFFRQIIDANHKPFNLLCDWLDQILEYSPPLQRALKIYVDEKSSARRNLKSLGMKDLWMHLKTALAQTAGRVYLVADALDEMDRGNDDFLQDLGMLGSWKPEKVKVLITSRPVTTVEEPLCRVSALHVRLEERLVDVDIATFVRSGIKASSIPAADQVRIREAVPGRANGLFLYAKLAMDAFLEPNADVNQVLETLPLDLNTMYADLLREHAQRSAVPDDLQLLILSWVTHATRPLRLLELASIFKTTYMGMELDLKKAKELVRAACGPLLEVQPDETLSVIHHSLTEFLVGSTRPGDSHGLFPILMPGLTHERLALSCLRYLTSGCLHHFTDADQPDKTTRQDPIRHMQLNFAFAKYAAANWVIHAAKSAKVGLQSTLLPPLLDSLLTPGPRFEAWLSVSSWGEQVPKDITPLHAAARFGLTQYVSILTGRSETNLEVRDGREATPVFYAAEKGHSDTVKVLLEAGANPNADDSVGHTPLHQAAKYNHAEVVAVLLAAGVNPLTPKTRENPGRRCGNAARTKGRTPIMYACQAGHAESLEAFLPYLTDMDVIQGALMWAVRSSQSRVVKRLLRYPGLDVNATVRGSTALFEACRVADLESMAALLEAGADATASSGGYSDEFGGMGYWRYPSGDDADRLRPLDAFCRTKCGLGPDEDEVGTGGNDVAAAKRGLDLLVCAGADVNRRDSEGLTPIHRAASNPVMMHLLLDAGADPNSETTDGKTLLHTPRGGDEGIAINRLLVEEGKANVNKRKKDGKTPLLMYLEEGNVEWCLQFLDHCRPDCTIADTKGDSPLHVAVDRMGRLSASIRPGDKTSQLVGKLIASGADVNHRNKAGQMPIHVIQNPVMASLLVNHGGDIEAQDHKGLTILMKTVSSDRFRGSLSEHIQEFLHLGANVHTRDFKGQTMLHHVLRVLSSALFSWHDTSSPDNLQYLLGLGLDPKAVDYSGQTLLHQMVHLHIKDGNYRFPLVLATFNELIKCGVDPDAADYSGRTILHLTQTSVDIVDYSSVSDKPLVDLIVSSCKNINAADHVGTRPIHLAASRSDELVAKLMEAGADVSIASHNGLTPLHCAARDGQPNVVGMLLTAIATGKYGDPNDLINATGDDLSTPLSYACASGSPESVALLLKAGARLEGQSRNLLLACVESVKAQKTPPRLDEILQTLLHHGLDLESPSHYYKTPFSSAFDQAIGSKCDYAAQCLQKIKVVPPGDWYSRMDRFQERWFFLRRATSAQAFKETEFMEEILRDKTQSTWLDKFLELGEFEIIEVMYDVGNGGCDPASLIQNGVSALHVLASRGYHVLLSKIAKKEMITKFDDEKWRKEQEDPKVKNHMTLGSIVPLVLTACRRKFPNMEVLRFLVEEAGASVNAYHLQHGWQQSTNSYDYYVDHSPLHALAQGKHWWHVHEGLPYLISRKADLEARDAKGDTPLHKALSKVSHGPSPFSKLAAKVLLEAGADPNSVNNEGHTCLAMAAESKDLELVQMLMAHGATIEPTAMYSSVVMGQTDLLKLLLSAGADPNISPESPATSELTCHSASKVPTTPAHYLLHYAAMRKPTEENEQLIRLLLDHGADPFATFLISTDNTKKEVEPATVIHEVLRHGGLVGPFLDLPGIDIERRNNDGETLLLSACTSYETFHKKIGGEYLVKVLLQRGADPAALDSSGRNALHIILDGFKYCHNKETPAHWKANLLGTMLDAMCKVDAGLINQHHPLNSRTPLHMALRALRGSKYWHQSIDLMLSAGADATRTDTDGNNCLHFIATMLDTNNADATKLFRRFMDMGLKINVPNSKGETPVFKFFGARVDNQKEEAWKFMVDSGVDFTARDHTGRGLLHVLANRKENVVRFAQLVEEWGLDPLAVDDKRAMSSLDVAAACGNAAILSLFEKGERTEGSLVKKAQELERKDERDY</sequence>
<evidence type="ECO:0000313" key="6">
    <source>
        <dbReference type="Proteomes" id="UP001302126"/>
    </source>
</evidence>
<dbReference type="SUPFAM" id="SSF52540">
    <property type="entry name" value="P-loop containing nucleoside triphosphate hydrolases"/>
    <property type="match status" value="1"/>
</dbReference>
<feature type="repeat" description="ANK" evidence="3">
    <location>
        <begin position="725"/>
        <end position="757"/>
    </location>
</feature>
<dbReference type="EMBL" id="MU864382">
    <property type="protein sequence ID" value="KAK4188935.1"/>
    <property type="molecule type" value="Genomic_DNA"/>
</dbReference>
<dbReference type="InterPro" id="IPR054471">
    <property type="entry name" value="GPIID_WHD"/>
</dbReference>
<dbReference type="PANTHER" id="PTHR24198:SF165">
    <property type="entry name" value="ANKYRIN REPEAT-CONTAINING PROTEIN-RELATED"/>
    <property type="match status" value="1"/>
</dbReference>
<evidence type="ECO:0000256" key="1">
    <source>
        <dbReference type="ARBA" id="ARBA00022737"/>
    </source>
</evidence>
<feature type="repeat" description="ANK" evidence="3">
    <location>
        <begin position="1563"/>
        <end position="1602"/>
    </location>
</feature>
<evidence type="ECO:0000313" key="5">
    <source>
        <dbReference type="EMBL" id="KAK4188935.1"/>
    </source>
</evidence>
<dbReference type="PROSITE" id="PS50837">
    <property type="entry name" value="NACHT"/>
    <property type="match status" value="1"/>
</dbReference>
<dbReference type="InterPro" id="IPR002110">
    <property type="entry name" value="Ankyrin_rpt"/>
</dbReference>
<reference evidence="5" key="2">
    <citation type="submission" date="2023-05" db="EMBL/GenBank/DDBJ databases">
        <authorList>
            <consortium name="Lawrence Berkeley National Laboratory"/>
            <person name="Steindorff A."/>
            <person name="Hensen N."/>
            <person name="Bonometti L."/>
            <person name="Westerberg I."/>
            <person name="Brannstrom I.O."/>
            <person name="Guillou S."/>
            <person name="Cros-Aarteil S."/>
            <person name="Calhoun S."/>
            <person name="Haridas S."/>
            <person name="Kuo A."/>
            <person name="Mondo S."/>
            <person name="Pangilinan J."/>
            <person name="Riley R."/>
            <person name="Labutti K."/>
            <person name="Andreopoulos B."/>
            <person name="Lipzen A."/>
            <person name="Chen C."/>
            <person name="Yanf M."/>
            <person name="Daum C."/>
            <person name="Ng V."/>
            <person name="Clum A."/>
            <person name="Ohm R."/>
            <person name="Martin F."/>
            <person name="Silar P."/>
            <person name="Natvig D."/>
            <person name="Lalanne C."/>
            <person name="Gautier V."/>
            <person name="Ament-Velasquez S.L."/>
            <person name="Kruys A."/>
            <person name="Hutchinson M.I."/>
            <person name="Powell A.J."/>
            <person name="Barry K."/>
            <person name="Miller A.N."/>
            <person name="Grigoriev I.V."/>
            <person name="Debuchy R."/>
            <person name="Gladieux P."/>
            <person name="Thoren M.H."/>
            <person name="Johannesson H."/>
        </authorList>
    </citation>
    <scope>NUCLEOTIDE SEQUENCE</scope>
    <source>
        <strain evidence="5">PSN309</strain>
    </source>
</reference>
<dbReference type="PANTHER" id="PTHR24198">
    <property type="entry name" value="ANKYRIN REPEAT AND PROTEIN KINASE DOMAIN-CONTAINING PROTEIN"/>
    <property type="match status" value="1"/>
</dbReference>
<feature type="repeat" description="ANK" evidence="3">
    <location>
        <begin position="1852"/>
        <end position="1889"/>
    </location>
</feature>
<evidence type="ECO:0000256" key="3">
    <source>
        <dbReference type="PROSITE-ProRule" id="PRU00023"/>
    </source>
</evidence>
<feature type="repeat" description="ANK" evidence="3">
    <location>
        <begin position="1204"/>
        <end position="1225"/>
    </location>
</feature>
<feature type="domain" description="NACHT" evidence="4">
    <location>
        <begin position="108"/>
        <end position="252"/>
    </location>
</feature>
<dbReference type="Gene3D" id="3.40.50.300">
    <property type="entry name" value="P-loop containing nucleotide triphosphate hydrolases"/>
    <property type="match status" value="1"/>
</dbReference>
<proteinExistence type="predicted"/>
<evidence type="ECO:0000256" key="2">
    <source>
        <dbReference type="ARBA" id="ARBA00023043"/>
    </source>
</evidence>
<dbReference type="SUPFAM" id="SSF48403">
    <property type="entry name" value="Ankyrin repeat"/>
    <property type="match status" value="5"/>
</dbReference>
<dbReference type="PROSITE" id="PS50088">
    <property type="entry name" value="ANK_REPEAT"/>
    <property type="match status" value="10"/>
</dbReference>
<dbReference type="Gene3D" id="1.25.40.20">
    <property type="entry name" value="Ankyrin repeat-containing domain"/>
    <property type="match status" value="9"/>
</dbReference>
<dbReference type="InterPro" id="IPR007111">
    <property type="entry name" value="NACHT_NTPase"/>
</dbReference>
<dbReference type="InterPro" id="IPR027417">
    <property type="entry name" value="P-loop_NTPase"/>
</dbReference>
<feature type="repeat" description="ANK" evidence="3">
    <location>
        <begin position="930"/>
        <end position="974"/>
    </location>
</feature>
<dbReference type="InterPro" id="IPR056884">
    <property type="entry name" value="NPHP3-like_N"/>
</dbReference>
<keyword evidence="6" id="KW-1185">Reference proteome</keyword>
<dbReference type="Pfam" id="PF12796">
    <property type="entry name" value="Ank_2"/>
    <property type="match status" value="4"/>
</dbReference>
<dbReference type="Pfam" id="PF22939">
    <property type="entry name" value="WHD_GPIID"/>
    <property type="match status" value="1"/>
</dbReference>
<dbReference type="PRINTS" id="PR01415">
    <property type="entry name" value="ANKYRIN"/>
</dbReference>
<feature type="repeat" description="ANK" evidence="3">
    <location>
        <begin position="1630"/>
        <end position="1662"/>
    </location>
</feature>
<dbReference type="Proteomes" id="UP001302126">
    <property type="component" value="Unassembled WGS sequence"/>
</dbReference>
<accession>A0AAN7AKL0</accession>
<keyword evidence="2 3" id="KW-0040">ANK repeat</keyword>
<feature type="repeat" description="ANK" evidence="3">
    <location>
        <begin position="1603"/>
        <end position="1635"/>
    </location>
</feature>
<keyword evidence="1" id="KW-0677">Repeat</keyword>
<evidence type="ECO:0000259" key="4">
    <source>
        <dbReference type="PROSITE" id="PS50837"/>
    </source>
</evidence>
<name>A0AAN7AKL0_9PEZI</name>
<dbReference type="SMART" id="SM00248">
    <property type="entry name" value="ANK"/>
    <property type="match status" value="27"/>
</dbReference>
<feature type="repeat" description="ANK" evidence="3">
    <location>
        <begin position="616"/>
        <end position="642"/>
    </location>
</feature>
<dbReference type="InterPro" id="IPR036770">
    <property type="entry name" value="Ankyrin_rpt-contain_sf"/>
</dbReference>
<comment type="caution">
    <text evidence="5">The sequence shown here is derived from an EMBL/GenBank/DDBJ whole genome shotgun (WGS) entry which is preliminary data.</text>
</comment>
<organism evidence="5 6">
    <name type="scientific">Podospora australis</name>
    <dbReference type="NCBI Taxonomy" id="1536484"/>
    <lineage>
        <taxon>Eukaryota</taxon>
        <taxon>Fungi</taxon>
        <taxon>Dikarya</taxon>
        <taxon>Ascomycota</taxon>
        <taxon>Pezizomycotina</taxon>
        <taxon>Sordariomycetes</taxon>
        <taxon>Sordariomycetidae</taxon>
        <taxon>Sordariales</taxon>
        <taxon>Podosporaceae</taxon>
        <taxon>Podospora</taxon>
    </lineage>
</organism>
<protein>
    <submittedName>
        <fullName evidence="5">Ankyrin-2</fullName>
    </submittedName>
</protein>